<evidence type="ECO:0000256" key="3">
    <source>
        <dbReference type="ARBA" id="ARBA00023163"/>
    </source>
</evidence>
<dbReference type="InterPro" id="IPR046335">
    <property type="entry name" value="LacI/GalR-like_sensor"/>
</dbReference>
<comment type="caution">
    <text evidence="5">The sequence shown here is derived from an EMBL/GenBank/DDBJ whole genome shotgun (WGS) entry which is preliminary data.</text>
</comment>
<evidence type="ECO:0000256" key="2">
    <source>
        <dbReference type="ARBA" id="ARBA00023125"/>
    </source>
</evidence>
<dbReference type="PANTHER" id="PTHR30146:SF109">
    <property type="entry name" value="HTH-TYPE TRANSCRIPTIONAL REGULATOR GALS"/>
    <property type="match status" value="1"/>
</dbReference>
<dbReference type="SMART" id="SM00354">
    <property type="entry name" value="HTH_LACI"/>
    <property type="match status" value="1"/>
</dbReference>
<proteinExistence type="predicted"/>
<organism evidence="5 6">
    <name type="scientific">Pseudahrensia aquimaris</name>
    <dbReference type="NCBI Taxonomy" id="744461"/>
    <lineage>
        <taxon>Bacteria</taxon>
        <taxon>Pseudomonadati</taxon>
        <taxon>Pseudomonadota</taxon>
        <taxon>Alphaproteobacteria</taxon>
        <taxon>Hyphomicrobiales</taxon>
        <taxon>Ahrensiaceae</taxon>
        <taxon>Pseudahrensia</taxon>
    </lineage>
</organism>
<keyword evidence="1" id="KW-0805">Transcription regulation</keyword>
<sequence length="349" mass="38380">MTKSGTNLKKLSQHLGLSQTTVSRALNGFPEVNEKTRERVRMAARELNYQPNPSAASLATGKARQIGHVIPLSDHTMINPHFSDFIAGAGEAYARLGYDMLLRVVAQRDEHEVYRDFANRRRVDAVVVHGPLRGDGRIDLLQQLELPFLVHGRDGRDEASYSWLDVDNAGSFRDATTFLIERGHHDIALVNGLETMNFAHQRMQGYRAALQEGNIDPRRDLLHSADMVEPYGYHATHELLGLSKPPSAIIYSSILVAMGGARALSEIGCKIGSDIAVIIYDDALSFLASAGEETSPNAPFFTSMRSSIRDAGRRAAEMLIKSIDHGSADHVHELWEPEFVLGASTGDAP</sequence>
<protein>
    <submittedName>
        <fullName evidence="5">Substrate-binding domain-containing protein</fullName>
    </submittedName>
</protein>
<dbReference type="Gene3D" id="1.10.260.40">
    <property type="entry name" value="lambda repressor-like DNA-binding domains"/>
    <property type="match status" value="1"/>
</dbReference>
<dbReference type="InterPro" id="IPR028082">
    <property type="entry name" value="Peripla_BP_I"/>
</dbReference>
<dbReference type="PANTHER" id="PTHR30146">
    <property type="entry name" value="LACI-RELATED TRANSCRIPTIONAL REPRESSOR"/>
    <property type="match status" value="1"/>
</dbReference>
<keyword evidence="3" id="KW-0804">Transcription</keyword>
<dbReference type="PROSITE" id="PS50932">
    <property type="entry name" value="HTH_LACI_2"/>
    <property type="match status" value="1"/>
</dbReference>
<dbReference type="SUPFAM" id="SSF47413">
    <property type="entry name" value="lambda repressor-like DNA-binding domains"/>
    <property type="match status" value="1"/>
</dbReference>
<dbReference type="InterPro" id="IPR010982">
    <property type="entry name" value="Lambda_DNA-bd_dom_sf"/>
</dbReference>
<feature type="domain" description="HTH lacI-type" evidence="4">
    <location>
        <begin position="6"/>
        <end position="60"/>
    </location>
</feature>
<dbReference type="CDD" id="cd20010">
    <property type="entry name" value="PBP1_AglR-like"/>
    <property type="match status" value="1"/>
</dbReference>
<dbReference type="RefSeq" id="WP_377211032.1">
    <property type="nucleotide sequence ID" value="NZ_JBHTJV010000002.1"/>
</dbReference>
<dbReference type="Pfam" id="PF00356">
    <property type="entry name" value="LacI"/>
    <property type="match status" value="1"/>
</dbReference>
<evidence type="ECO:0000259" key="4">
    <source>
        <dbReference type="PROSITE" id="PS50932"/>
    </source>
</evidence>
<evidence type="ECO:0000256" key="1">
    <source>
        <dbReference type="ARBA" id="ARBA00023015"/>
    </source>
</evidence>
<dbReference type="CDD" id="cd01392">
    <property type="entry name" value="HTH_LacI"/>
    <property type="match status" value="1"/>
</dbReference>
<dbReference type="InterPro" id="IPR000843">
    <property type="entry name" value="HTH_LacI"/>
</dbReference>
<dbReference type="Pfam" id="PF13377">
    <property type="entry name" value="Peripla_BP_3"/>
    <property type="match status" value="1"/>
</dbReference>
<reference evidence="6" key="1">
    <citation type="journal article" date="2019" name="Int. J. Syst. Evol. Microbiol.">
        <title>The Global Catalogue of Microorganisms (GCM) 10K type strain sequencing project: providing services to taxonomists for standard genome sequencing and annotation.</title>
        <authorList>
            <consortium name="The Broad Institute Genomics Platform"/>
            <consortium name="The Broad Institute Genome Sequencing Center for Infectious Disease"/>
            <person name="Wu L."/>
            <person name="Ma J."/>
        </authorList>
    </citation>
    <scope>NUCLEOTIDE SEQUENCE [LARGE SCALE GENOMIC DNA]</scope>
    <source>
        <strain evidence="6">CCUG 60023</strain>
    </source>
</reference>
<dbReference type="Proteomes" id="UP001597101">
    <property type="component" value="Unassembled WGS sequence"/>
</dbReference>
<name>A0ABW3F9U0_9HYPH</name>
<gene>
    <name evidence="5" type="ORF">ACFQ14_02055</name>
</gene>
<dbReference type="SUPFAM" id="SSF53822">
    <property type="entry name" value="Periplasmic binding protein-like I"/>
    <property type="match status" value="1"/>
</dbReference>
<evidence type="ECO:0000313" key="6">
    <source>
        <dbReference type="Proteomes" id="UP001597101"/>
    </source>
</evidence>
<keyword evidence="6" id="KW-1185">Reference proteome</keyword>
<evidence type="ECO:0000313" key="5">
    <source>
        <dbReference type="EMBL" id="MFD0915182.1"/>
    </source>
</evidence>
<keyword evidence="2" id="KW-0238">DNA-binding</keyword>
<accession>A0ABW3F9U0</accession>
<dbReference type="EMBL" id="JBHTJV010000002">
    <property type="protein sequence ID" value="MFD0915182.1"/>
    <property type="molecule type" value="Genomic_DNA"/>
</dbReference>
<dbReference type="Gene3D" id="3.40.50.2300">
    <property type="match status" value="2"/>
</dbReference>